<reference evidence="1 2" key="1">
    <citation type="journal article" date="2021" name="Int. J. Syst. Evol. Microbiol.">
        <title>Lentilactobacillus fungorum sp. nov., isolated from spent mushroom substrates.</title>
        <authorList>
            <person name="Tohno M."/>
            <person name="Tanizawa Y."/>
            <person name="Kojima Y."/>
            <person name="Sakamoto M."/>
            <person name="Ohkuma M."/>
            <person name="Kobayashi H."/>
        </authorList>
    </citation>
    <scope>NUCLEOTIDE SEQUENCE [LARGE SCALE GENOMIC DNA]</scope>
    <source>
        <strain evidence="1 2">YK48G</strain>
    </source>
</reference>
<sequence length="64" mass="7305">MESEIRPDNKNPGQISYLKKVVSAHSINDVFNHIVTLNIAPITYFTSRICPHVFSTSEDKLKFL</sequence>
<proteinExistence type="predicted"/>
<organism evidence="1 2">
    <name type="scientific">Lentilactobacillus fungorum</name>
    <dbReference type="NCBI Taxonomy" id="2201250"/>
    <lineage>
        <taxon>Bacteria</taxon>
        <taxon>Bacillati</taxon>
        <taxon>Bacillota</taxon>
        <taxon>Bacilli</taxon>
        <taxon>Lactobacillales</taxon>
        <taxon>Lactobacillaceae</taxon>
        <taxon>Lentilactobacillus</taxon>
    </lineage>
</organism>
<name>A0ABQ3W0B4_9LACO</name>
<comment type="caution">
    <text evidence="1">The sequence shown here is derived from an EMBL/GenBank/DDBJ whole genome shotgun (WGS) entry which is preliminary data.</text>
</comment>
<protein>
    <submittedName>
        <fullName evidence="1">Uncharacterized protein</fullName>
    </submittedName>
</protein>
<dbReference type="Proteomes" id="UP000604765">
    <property type="component" value="Unassembled WGS sequence"/>
</dbReference>
<gene>
    <name evidence="1" type="ORF">YK48G_11460</name>
</gene>
<evidence type="ECO:0000313" key="2">
    <source>
        <dbReference type="Proteomes" id="UP000604765"/>
    </source>
</evidence>
<evidence type="ECO:0000313" key="1">
    <source>
        <dbReference type="EMBL" id="GHP13721.1"/>
    </source>
</evidence>
<dbReference type="EMBL" id="BNJR01000011">
    <property type="protein sequence ID" value="GHP13721.1"/>
    <property type="molecule type" value="Genomic_DNA"/>
</dbReference>
<keyword evidence="2" id="KW-1185">Reference proteome</keyword>
<accession>A0ABQ3W0B4</accession>